<dbReference type="Proteomes" id="UP000297635">
    <property type="component" value="Unassembled WGS sequence"/>
</dbReference>
<dbReference type="PANTHER" id="PTHR30294:SF47">
    <property type="entry name" value="INNER MEMBRANE TRANSPORT PERMEASE YHHJ"/>
    <property type="match status" value="1"/>
</dbReference>
<dbReference type="EMBL" id="SJSA01000001">
    <property type="protein sequence ID" value="TGG40279.1"/>
    <property type="molecule type" value="Genomic_DNA"/>
</dbReference>
<name>A0A4Z0V4Y1_9BACT</name>
<keyword evidence="3 6" id="KW-0812">Transmembrane</keyword>
<accession>A0A4Z0V4Y1</accession>
<reference evidence="8 9" key="1">
    <citation type="submission" date="2019-02" db="EMBL/GenBank/DDBJ databases">
        <title>Isolation and identification of novel species under the genus Muribaculum.</title>
        <authorList>
            <person name="Miyake S."/>
            <person name="Ding Y."/>
            <person name="Low A."/>
            <person name="Soh M."/>
            <person name="Seedorf H."/>
        </authorList>
    </citation>
    <scope>NUCLEOTIDE SEQUENCE [LARGE SCALE GENOMIC DNA]</scope>
    <source>
        <strain evidence="8 9">TLL-A3</strain>
    </source>
</reference>
<proteinExistence type="predicted"/>
<keyword evidence="5 6" id="KW-0472">Membrane</keyword>
<feature type="transmembrane region" description="Helical" evidence="6">
    <location>
        <begin position="291"/>
        <end position="311"/>
    </location>
</feature>
<dbReference type="GO" id="GO:0005886">
    <property type="term" value="C:plasma membrane"/>
    <property type="evidence" value="ECO:0007669"/>
    <property type="project" value="UniProtKB-SubCell"/>
</dbReference>
<comment type="subcellular location">
    <subcellularLocation>
        <location evidence="1">Cell membrane</location>
        <topology evidence="1">Multi-pass membrane protein</topology>
    </subcellularLocation>
</comment>
<protein>
    <submittedName>
        <fullName evidence="8">ABC transporter permease</fullName>
    </submittedName>
</protein>
<evidence type="ECO:0000256" key="4">
    <source>
        <dbReference type="ARBA" id="ARBA00022989"/>
    </source>
</evidence>
<keyword evidence="2" id="KW-1003">Cell membrane</keyword>
<dbReference type="GO" id="GO:0140359">
    <property type="term" value="F:ABC-type transporter activity"/>
    <property type="evidence" value="ECO:0007669"/>
    <property type="project" value="InterPro"/>
</dbReference>
<feature type="transmembrane region" description="Helical" evidence="6">
    <location>
        <begin position="188"/>
        <end position="205"/>
    </location>
</feature>
<evidence type="ECO:0000256" key="6">
    <source>
        <dbReference type="SAM" id="Phobius"/>
    </source>
</evidence>
<sequence>MFPSIRRGIRTLCSRRIYFFMMVVVPLGCTFFFLNLMNEGLPLKVPVGIVDMDHSSLSRRITRSLDATELIDIADDLESYNAAMTKVRGGELFGFFYIPSDFQEKALSGRTPTLSFYSNMSIFVPGTLSFKGFKTIAVTTSGGIVETSLTSSGLDEDIAESLIMPLVTDNHPIGNPWTNYNIYLSQSFLAGLIALLVMTVTSFSICQEIKNRTSPEWLSTARGSMGLALIGKLLPQSIVFISIGVAIQTVMFKFMHFPLNCNPWHMILAMMLLVLSCQAFATVVVELVPNLRLSMSICSLVGILCFSVAGFSFPVDKMYGAIGIFAYIMPIRYYFLIYVDQALNGLPLYYSRLYYIAMLVMMLTPVLGLRRLRRHCLTPVYVP</sequence>
<evidence type="ECO:0000256" key="1">
    <source>
        <dbReference type="ARBA" id="ARBA00004651"/>
    </source>
</evidence>
<feature type="transmembrane region" description="Helical" evidence="6">
    <location>
        <begin position="225"/>
        <end position="252"/>
    </location>
</feature>
<feature type="domain" description="ABC-2 type transporter transmembrane" evidence="7">
    <location>
        <begin position="18"/>
        <end position="363"/>
    </location>
</feature>
<feature type="transmembrane region" description="Helical" evidence="6">
    <location>
        <begin position="264"/>
        <end position="285"/>
    </location>
</feature>
<evidence type="ECO:0000256" key="5">
    <source>
        <dbReference type="ARBA" id="ARBA00023136"/>
    </source>
</evidence>
<keyword evidence="4 6" id="KW-1133">Transmembrane helix</keyword>
<feature type="transmembrane region" description="Helical" evidence="6">
    <location>
        <begin position="17"/>
        <end position="36"/>
    </location>
</feature>
<feature type="transmembrane region" description="Helical" evidence="6">
    <location>
        <begin position="318"/>
        <end position="337"/>
    </location>
</feature>
<organism evidence="8 9">
    <name type="scientific">Duncaniella freteri</name>
    <dbReference type="NCBI Taxonomy" id="2530391"/>
    <lineage>
        <taxon>Bacteria</taxon>
        <taxon>Pseudomonadati</taxon>
        <taxon>Bacteroidota</taxon>
        <taxon>Bacteroidia</taxon>
        <taxon>Bacteroidales</taxon>
        <taxon>Muribaculaceae</taxon>
        <taxon>Duncaniella</taxon>
    </lineage>
</organism>
<feature type="transmembrane region" description="Helical" evidence="6">
    <location>
        <begin position="349"/>
        <end position="369"/>
    </location>
</feature>
<evidence type="ECO:0000259" key="7">
    <source>
        <dbReference type="Pfam" id="PF12698"/>
    </source>
</evidence>
<dbReference type="Gene3D" id="3.40.1710.10">
    <property type="entry name" value="abc type-2 transporter like domain"/>
    <property type="match status" value="1"/>
</dbReference>
<gene>
    <name evidence="8" type="ORF">EZ315_06060</name>
</gene>
<keyword evidence="9" id="KW-1185">Reference proteome</keyword>
<evidence type="ECO:0000313" key="9">
    <source>
        <dbReference type="Proteomes" id="UP000297635"/>
    </source>
</evidence>
<dbReference type="Pfam" id="PF12698">
    <property type="entry name" value="ABC2_membrane_3"/>
    <property type="match status" value="1"/>
</dbReference>
<evidence type="ECO:0000256" key="2">
    <source>
        <dbReference type="ARBA" id="ARBA00022475"/>
    </source>
</evidence>
<dbReference type="GeneID" id="82149353"/>
<evidence type="ECO:0000256" key="3">
    <source>
        <dbReference type="ARBA" id="ARBA00022692"/>
    </source>
</evidence>
<dbReference type="AlphaFoldDB" id="A0A4Z0V4Y1"/>
<dbReference type="InterPro" id="IPR013525">
    <property type="entry name" value="ABC2_TM"/>
</dbReference>
<evidence type="ECO:0000313" key="8">
    <source>
        <dbReference type="EMBL" id="TGG40279.1"/>
    </source>
</evidence>
<dbReference type="RefSeq" id="WP_135471292.1">
    <property type="nucleotide sequence ID" value="NZ_CASGTF010000021.1"/>
</dbReference>
<dbReference type="PANTHER" id="PTHR30294">
    <property type="entry name" value="MEMBRANE COMPONENT OF ABC TRANSPORTER YHHJ-RELATED"/>
    <property type="match status" value="1"/>
</dbReference>
<comment type="caution">
    <text evidence="8">The sequence shown here is derived from an EMBL/GenBank/DDBJ whole genome shotgun (WGS) entry which is preliminary data.</text>
</comment>
<dbReference type="InterPro" id="IPR051449">
    <property type="entry name" value="ABC-2_transporter_component"/>
</dbReference>